<feature type="domain" description="Transposase IS204/IS1001/IS1096/IS1165 DDE" evidence="1">
    <location>
        <begin position="189"/>
        <end position="419"/>
    </location>
</feature>
<accession>A0A6P1NG56</accession>
<evidence type="ECO:0000259" key="1">
    <source>
        <dbReference type="Pfam" id="PF01610"/>
    </source>
</evidence>
<name>A0A6P1NG56_9MICC</name>
<organism evidence="4 5">
    <name type="scientific">Pseudarthrobacter psychrotolerans</name>
    <dbReference type="NCBI Taxonomy" id="2697569"/>
    <lineage>
        <taxon>Bacteria</taxon>
        <taxon>Bacillati</taxon>
        <taxon>Actinomycetota</taxon>
        <taxon>Actinomycetes</taxon>
        <taxon>Micrococcales</taxon>
        <taxon>Micrococcaceae</taxon>
        <taxon>Pseudarthrobacter</taxon>
    </lineage>
</organism>
<dbReference type="Pfam" id="PF14690">
    <property type="entry name" value="Zn_ribbon_ISL3"/>
    <property type="match status" value="1"/>
</dbReference>
<dbReference type="PANTHER" id="PTHR33498">
    <property type="entry name" value="TRANSPOSASE FOR INSERTION SEQUENCE ELEMENT IS1557"/>
    <property type="match status" value="1"/>
</dbReference>
<dbReference type="NCBIfam" id="NF033550">
    <property type="entry name" value="transpos_ISL3"/>
    <property type="match status" value="1"/>
</dbReference>
<evidence type="ECO:0000313" key="4">
    <source>
        <dbReference type="EMBL" id="QHK19615.1"/>
    </source>
</evidence>
<feature type="domain" description="Transposase IS204/IS1001/IS1096/IS1165 zinc-finger" evidence="3">
    <location>
        <begin position="43"/>
        <end position="89"/>
    </location>
</feature>
<reference evidence="4 5" key="1">
    <citation type="submission" date="2020-01" db="EMBL/GenBank/DDBJ databases">
        <title>Pseudarthrobacter psychrotolerans sp. nov., isolated from antarctic soil.</title>
        <authorList>
            <person name="Shin Y."/>
            <person name="Park W."/>
        </authorList>
    </citation>
    <scope>NUCLEOTIDE SEQUENCE [LARGE SCALE GENOMIC DNA]</scope>
    <source>
        <strain evidence="4 5">YJ56</strain>
    </source>
</reference>
<dbReference type="Pfam" id="PF01610">
    <property type="entry name" value="DDE_Tnp_ISL3"/>
    <property type="match status" value="1"/>
</dbReference>
<dbReference type="AlphaFoldDB" id="A0A6P1NG56"/>
<keyword evidence="5" id="KW-1185">Reference proteome</keyword>
<evidence type="ECO:0000259" key="3">
    <source>
        <dbReference type="Pfam" id="PF14690"/>
    </source>
</evidence>
<dbReference type="InterPro" id="IPR032877">
    <property type="entry name" value="Transposase_HTH"/>
</dbReference>
<proteinExistence type="predicted"/>
<dbReference type="InterPro" id="IPR002560">
    <property type="entry name" value="Transposase_DDE"/>
</dbReference>
<evidence type="ECO:0000313" key="5">
    <source>
        <dbReference type="Proteomes" id="UP000464186"/>
    </source>
</evidence>
<dbReference type="EMBL" id="CP047898">
    <property type="protein sequence ID" value="QHK19615.1"/>
    <property type="molecule type" value="Genomic_DNA"/>
</dbReference>
<dbReference type="Proteomes" id="UP000464186">
    <property type="component" value="Chromosome"/>
</dbReference>
<evidence type="ECO:0000259" key="2">
    <source>
        <dbReference type="Pfam" id="PF13542"/>
    </source>
</evidence>
<dbReference type="InterPro" id="IPR029261">
    <property type="entry name" value="Transposase_Znf"/>
</dbReference>
<dbReference type="Pfam" id="PF13542">
    <property type="entry name" value="HTH_Tnp_ISL3"/>
    <property type="match status" value="1"/>
</dbReference>
<sequence length="429" mass="48243">MLEPTLAADDAASLIFNLPDYRVTAAVLLPDGARHITVETTFPPGCPSCGVVAFRVKERRCQRLRDIPVAGRVVLLWDKRRWFCDEYLCERKSFCEATPQVPRRARSTRRLRQSVLEAVITSGRAVSETAVAFGISWWLVQQIIGDAALRLPDVDLLAPRMLGIDEHRYRSVRFFQDPGTKAWIRYEPWMTTIVDLDTGQVLGIVDGRDHKGVGNWLFARPLDWRLGVQVVAIDPSAAFRKALRMWLPRTAVSVDLFHVTMLANDMLTTVRQGLSQQVRGRRGRTTDPAWANRMLLLKANENLSERGHHRLAGVFAADDPTGSLQAAWQVKEQLRTLLSTGSLEDAAAAKTALADLVERAAMPETNRLYRTVCRWWAEIEVLIVTGATTAKVEVNNTAIKHIKRTARGYRNPINYKSRILLRSAARMAA</sequence>
<dbReference type="PANTHER" id="PTHR33498:SF1">
    <property type="entry name" value="TRANSPOSASE FOR INSERTION SEQUENCE ELEMENT IS1557"/>
    <property type="match status" value="1"/>
</dbReference>
<dbReference type="InterPro" id="IPR047951">
    <property type="entry name" value="Transpos_ISL3"/>
</dbReference>
<feature type="domain" description="Transposase IS204/IS1001/IS1096/IS1165 helix-turn-helix" evidence="2">
    <location>
        <begin position="96"/>
        <end position="144"/>
    </location>
</feature>
<protein>
    <submittedName>
        <fullName evidence="4">ISL3 family transposase</fullName>
    </submittedName>
</protein>
<gene>
    <name evidence="4" type="ORF">GU243_07550</name>
</gene>
<dbReference type="KEGG" id="psey:GU243_07550"/>